<dbReference type="Proteomes" id="UP000230935">
    <property type="component" value="Unassembled WGS sequence"/>
</dbReference>
<dbReference type="AlphaFoldDB" id="A0A2H0VZR2"/>
<sequence>MDKKPEGGHAEQEEGITTIAIGFDQIQNLRELRKQALEKYKGTEKGSALNFRMNDFARQIEEAVPDAGKSKAFQILCGSTGTLEDPNYEDTDFSGWCSVRDFFEQIDEVLKNTSLQEERSRAMAEMLSDNKEDKGEQDS</sequence>
<name>A0A2H0VZR2_9BACT</name>
<comment type="caution">
    <text evidence="2">The sequence shown here is derived from an EMBL/GenBank/DDBJ whole genome shotgun (WGS) entry which is preliminary data.</text>
</comment>
<reference evidence="3" key="1">
    <citation type="submission" date="2017-09" db="EMBL/GenBank/DDBJ databases">
        <title>Depth-based differentiation of microbial function through sediment-hosted aquifers and enrichment of novel symbionts in the deep terrestrial subsurface.</title>
        <authorList>
            <person name="Probst A.J."/>
            <person name="Ladd B."/>
            <person name="Jarett J.K."/>
            <person name="Geller-Mcgrath D.E."/>
            <person name="Sieber C.M.K."/>
            <person name="Emerson J.B."/>
            <person name="Anantharaman K."/>
            <person name="Thomas B.C."/>
            <person name="Malmstrom R."/>
            <person name="Stieglmeier M."/>
            <person name="Klingl A."/>
            <person name="Woyke T."/>
            <person name="Ryan C.M."/>
            <person name="Banfield J.F."/>
        </authorList>
    </citation>
    <scope>NUCLEOTIDE SEQUENCE [LARGE SCALE GENOMIC DNA]</scope>
</reference>
<organism evidence="2 3">
    <name type="scientific">Candidatus Buchananbacteria bacterium CG10_big_fil_rev_8_21_14_0_10_42_9</name>
    <dbReference type="NCBI Taxonomy" id="1974526"/>
    <lineage>
        <taxon>Bacteria</taxon>
        <taxon>Candidatus Buchananiibacteriota</taxon>
    </lineage>
</organism>
<protein>
    <submittedName>
        <fullName evidence="2">Uncharacterized protein</fullName>
    </submittedName>
</protein>
<feature type="region of interest" description="Disordered" evidence="1">
    <location>
        <begin position="117"/>
        <end position="139"/>
    </location>
</feature>
<dbReference type="EMBL" id="PEZZ01000049">
    <property type="protein sequence ID" value="PIS04584.1"/>
    <property type="molecule type" value="Genomic_DNA"/>
</dbReference>
<proteinExistence type="predicted"/>
<gene>
    <name evidence="2" type="ORF">COT81_05810</name>
</gene>
<evidence type="ECO:0000256" key="1">
    <source>
        <dbReference type="SAM" id="MobiDB-lite"/>
    </source>
</evidence>
<evidence type="ECO:0000313" key="3">
    <source>
        <dbReference type="Proteomes" id="UP000230935"/>
    </source>
</evidence>
<evidence type="ECO:0000313" key="2">
    <source>
        <dbReference type="EMBL" id="PIS04584.1"/>
    </source>
</evidence>
<accession>A0A2H0VZR2</accession>